<proteinExistence type="predicted"/>
<accession>A0A8J5R4V3</accession>
<dbReference type="GO" id="GO:0003676">
    <property type="term" value="F:nucleic acid binding"/>
    <property type="evidence" value="ECO:0007669"/>
    <property type="project" value="InterPro"/>
</dbReference>
<dbReference type="GO" id="GO:0005759">
    <property type="term" value="C:mitochondrial matrix"/>
    <property type="evidence" value="ECO:0007669"/>
    <property type="project" value="TreeGrafter"/>
</dbReference>
<reference evidence="1" key="1">
    <citation type="submission" date="2020-03" db="EMBL/GenBank/DDBJ databases">
        <authorList>
            <person name="Chebbi M.A."/>
            <person name="Drezen J.M."/>
        </authorList>
    </citation>
    <scope>NUCLEOTIDE SEQUENCE</scope>
    <source>
        <tissue evidence="1">Whole body</tissue>
    </source>
</reference>
<dbReference type="AlphaFoldDB" id="A0A8J5R4V3"/>
<evidence type="ECO:0000313" key="2">
    <source>
        <dbReference type="Proteomes" id="UP000729913"/>
    </source>
</evidence>
<comment type="caution">
    <text evidence="1">The sequence shown here is derived from an EMBL/GenBank/DDBJ whole genome shotgun (WGS) entry which is preliminary data.</text>
</comment>
<dbReference type="InterPro" id="IPR003690">
    <property type="entry name" value="MTERF"/>
</dbReference>
<dbReference type="GO" id="GO:0006393">
    <property type="term" value="P:termination of mitochondrial transcription"/>
    <property type="evidence" value="ECO:0007669"/>
    <property type="project" value="TreeGrafter"/>
</dbReference>
<dbReference type="PANTHER" id="PTHR15437">
    <property type="entry name" value="TRANSCRIPTION TERMINATION FACTOR, MITOCHONDRIAL"/>
    <property type="match status" value="1"/>
</dbReference>
<dbReference type="EMBL" id="JAAOIC020000006">
    <property type="protein sequence ID" value="KAG8041877.1"/>
    <property type="molecule type" value="Genomic_DNA"/>
</dbReference>
<dbReference type="PANTHER" id="PTHR15437:SF6">
    <property type="entry name" value="TRANSCRIPTION TERMINATION FACTOR, MITOCHONDRIAL"/>
    <property type="match status" value="1"/>
</dbReference>
<gene>
    <name evidence="1" type="ORF">G9C98_007181</name>
</gene>
<evidence type="ECO:0000313" key="1">
    <source>
        <dbReference type="EMBL" id="KAG8041877.1"/>
    </source>
</evidence>
<reference evidence="1" key="2">
    <citation type="submission" date="2021-04" db="EMBL/GenBank/DDBJ databases">
        <title>Genome-wide patterns of bracovirus chromosomal integration into multiple host tissues during parasitism.</title>
        <authorList>
            <person name="Chebbi M.A.C."/>
        </authorList>
    </citation>
    <scope>NUCLEOTIDE SEQUENCE</scope>
    <source>
        <tissue evidence="1">Whole body</tissue>
    </source>
</reference>
<dbReference type="Proteomes" id="UP000729913">
    <property type="component" value="Unassembled WGS sequence"/>
</dbReference>
<sequence>MTQSVAWSLVSTLIKNNLKTGTCRFINLYNTTNVRCSREPDLIKKINLKLPGKISAGTRKTNFENEEKKPEISVSHARAALALVKTLDVTRDNALSVVSKHEPFEKLSTVTIVRNYCVLRDADVDKSTLRVHMYALANTTRNLRTKINYINDMKLEINAAIPLLQLPMDKLKKMKIDTERDRAVVPNFNNRVEYLASNFKCSLDEMCSILIKNQFMLPIRMERLKKITELLIAEGMPGENIKNDLHIYKFSLEKIKERIDRAKEVGIESLKPWIIRCPPESFDNIEEKKINKMNLLSPHGKLENYISSFFNCDQDLVEGLIKRDPSLLKTNVKNLSKVLSFLHSKGYLFEEIFRQPRVLHRSEKTLRDRYDKWFECYAVHPPIKVLVSPTHTAQICLKETNKIT</sequence>
<keyword evidence="2" id="KW-1185">Reference proteome</keyword>
<protein>
    <submittedName>
        <fullName evidence="1">Uncharacterized protein</fullName>
    </submittedName>
</protein>
<name>A0A8J5R4V3_9HYME</name>
<dbReference type="OrthoDB" id="75923at2759"/>
<organism evidence="1 2">
    <name type="scientific">Cotesia typhae</name>
    <dbReference type="NCBI Taxonomy" id="2053667"/>
    <lineage>
        <taxon>Eukaryota</taxon>
        <taxon>Metazoa</taxon>
        <taxon>Ecdysozoa</taxon>
        <taxon>Arthropoda</taxon>
        <taxon>Hexapoda</taxon>
        <taxon>Insecta</taxon>
        <taxon>Pterygota</taxon>
        <taxon>Neoptera</taxon>
        <taxon>Endopterygota</taxon>
        <taxon>Hymenoptera</taxon>
        <taxon>Apocrita</taxon>
        <taxon>Ichneumonoidea</taxon>
        <taxon>Braconidae</taxon>
        <taxon>Microgastrinae</taxon>
        <taxon>Cotesia</taxon>
    </lineage>
</organism>